<evidence type="ECO:0000313" key="2">
    <source>
        <dbReference type="Proteomes" id="UP001198893"/>
    </source>
</evidence>
<protein>
    <submittedName>
        <fullName evidence="1">Uncharacterized protein</fullName>
    </submittedName>
</protein>
<name>A0AAW4WCY0_9FIRM</name>
<accession>A0AAW4WCY0</accession>
<dbReference type="EMBL" id="JAJEQW010000010">
    <property type="protein sequence ID" value="MCC2242616.1"/>
    <property type="molecule type" value="Genomic_DNA"/>
</dbReference>
<proteinExistence type="predicted"/>
<dbReference type="Proteomes" id="UP001198893">
    <property type="component" value="Unassembled WGS sequence"/>
</dbReference>
<reference evidence="1" key="1">
    <citation type="submission" date="2021-10" db="EMBL/GenBank/DDBJ databases">
        <title>Anaerobic single-cell dispensing facilitates the cultivation of human gut bacteria.</title>
        <authorList>
            <person name="Afrizal A."/>
        </authorList>
    </citation>
    <scope>NUCLEOTIDE SEQUENCE</scope>
    <source>
        <strain evidence="1">CLA-AA-H204</strain>
    </source>
</reference>
<organism evidence="1 2">
    <name type="scientific">Roseburia amylophila</name>
    <dbReference type="NCBI Taxonomy" id="2981794"/>
    <lineage>
        <taxon>Bacteria</taxon>
        <taxon>Bacillati</taxon>
        <taxon>Bacillota</taxon>
        <taxon>Clostridia</taxon>
        <taxon>Lachnospirales</taxon>
        <taxon>Lachnospiraceae</taxon>
        <taxon>Roseburia</taxon>
    </lineage>
</organism>
<comment type="caution">
    <text evidence="1">The sequence shown here is derived from an EMBL/GenBank/DDBJ whole genome shotgun (WGS) entry which is preliminary data.</text>
</comment>
<sequence length="93" mass="10956">MQSKKLPQLEEYFSYDRLEKASKKLHLNPTVPENEERLMNLHNHLIWHSYCPGKDETADAIFCTAIRDVMNEYSLQKEDIPIIYVAYLNILVS</sequence>
<evidence type="ECO:0000313" key="1">
    <source>
        <dbReference type="EMBL" id="MCC2242616.1"/>
    </source>
</evidence>
<gene>
    <name evidence="1" type="ORF">LKD47_09940</name>
</gene>
<dbReference type="AlphaFoldDB" id="A0AAW4WCY0"/>
<dbReference type="RefSeq" id="WP_227710351.1">
    <property type="nucleotide sequence ID" value="NZ_JAJEQW010000010.1"/>
</dbReference>